<evidence type="ECO:0000256" key="1">
    <source>
        <dbReference type="ARBA" id="ARBA00022649"/>
    </source>
</evidence>
<keyword evidence="1" id="KW-1277">Toxin-antitoxin system</keyword>
<gene>
    <name evidence="2" type="ORF">G5B46_09230</name>
</gene>
<accession>A0A6G4QWT0</accession>
<comment type="caution">
    <text evidence="2">The sequence shown here is derived from an EMBL/GenBank/DDBJ whole genome shotgun (WGS) entry which is preliminary data.</text>
</comment>
<reference evidence="2" key="1">
    <citation type="submission" date="2020-02" db="EMBL/GenBank/DDBJ databases">
        <authorList>
            <person name="Gao J."/>
            <person name="Sun J."/>
        </authorList>
    </citation>
    <scope>NUCLEOTIDE SEQUENCE</scope>
    <source>
        <strain evidence="2">602-2</strain>
    </source>
</reference>
<sequence length="79" mass="9019">MERLHDFLFEKNPRAAARLVETLDRAFTSLASVSDRGRDLGEGLRELSVRFGGRSYVVRYASDPDGVIVTRIWHGLEQR</sequence>
<proteinExistence type="predicted"/>
<dbReference type="InterPro" id="IPR007712">
    <property type="entry name" value="RelE/ParE_toxin"/>
</dbReference>
<dbReference type="AlphaFoldDB" id="A0A6G4QWT0"/>
<dbReference type="Gene3D" id="3.30.2310.20">
    <property type="entry name" value="RelE-like"/>
    <property type="match status" value="1"/>
</dbReference>
<organism evidence="2">
    <name type="scientific">Caulobacter sp. 602-2</name>
    <dbReference type="NCBI Taxonomy" id="2710887"/>
    <lineage>
        <taxon>Bacteria</taxon>
        <taxon>Pseudomonadati</taxon>
        <taxon>Pseudomonadota</taxon>
        <taxon>Alphaproteobacteria</taxon>
        <taxon>Caulobacterales</taxon>
        <taxon>Caulobacteraceae</taxon>
        <taxon>Caulobacter</taxon>
    </lineage>
</organism>
<dbReference type="Pfam" id="PF05016">
    <property type="entry name" value="ParE_toxin"/>
    <property type="match status" value="1"/>
</dbReference>
<dbReference type="EMBL" id="JAAKGT010000003">
    <property type="protein sequence ID" value="NGM49784.1"/>
    <property type="molecule type" value="Genomic_DNA"/>
</dbReference>
<dbReference type="InterPro" id="IPR035093">
    <property type="entry name" value="RelE/ParE_toxin_dom_sf"/>
</dbReference>
<evidence type="ECO:0000313" key="2">
    <source>
        <dbReference type="EMBL" id="NGM49784.1"/>
    </source>
</evidence>
<protein>
    <submittedName>
        <fullName evidence="2">Type II toxin-antitoxin system RelE/ParE family toxin</fullName>
    </submittedName>
</protein>
<name>A0A6G4QWT0_9CAUL</name>